<evidence type="ECO:0000313" key="2">
    <source>
        <dbReference type="EMBL" id="KAK0413454.1"/>
    </source>
</evidence>
<dbReference type="Gene3D" id="1.20.1070.10">
    <property type="entry name" value="Rhodopsin 7-helix transmembrane proteins"/>
    <property type="match status" value="1"/>
</dbReference>
<dbReference type="PANTHER" id="PTHR23021">
    <property type="entry name" value="SERPENTINE RECEPTOR, CLASS T"/>
    <property type="match status" value="1"/>
</dbReference>
<accession>A0AA39HZ44</accession>
<keyword evidence="1" id="KW-0472">Membrane</keyword>
<protein>
    <recommendedName>
        <fullName evidence="4">Serpentine receptor class gamma</fullName>
    </recommendedName>
</protein>
<dbReference type="AlphaFoldDB" id="A0AA39HZ44"/>
<dbReference type="Pfam" id="PF10321">
    <property type="entry name" value="7TM_GPCR_Srt"/>
    <property type="match status" value="1"/>
</dbReference>
<keyword evidence="1" id="KW-0812">Transmembrane</keyword>
<evidence type="ECO:0008006" key="4">
    <source>
        <dbReference type="Google" id="ProtNLM"/>
    </source>
</evidence>
<organism evidence="2 3">
    <name type="scientific">Steinernema hermaphroditum</name>
    <dbReference type="NCBI Taxonomy" id="289476"/>
    <lineage>
        <taxon>Eukaryota</taxon>
        <taxon>Metazoa</taxon>
        <taxon>Ecdysozoa</taxon>
        <taxon>Nematoda</taxon>
        <taxon>Chromadorea</taxon>
        <taxon>Rhabditida</taxon>
        <taxon>Tylenchina</taxon>
        <taxon>Panagrolaimomorpha</taxon>
        <taxon>Strongyloidoidea</taxon>
        <taxon>Steinernematidae</taxon>
        <taxon>Steinernema</taxon>
    </lineage>
</organism>
<keyword evidence="1" id="KW-1133">Transmembrane helix</keyword>
<feature type="transmembrane region" description="Helical" evidence="1">
    <location>
        <begin position="23"/>
        <end position="47"/>
    </location>
</feature>
<reference evidence="2" key="1">
    <citation type="submission" date="2023-06" db="EMBL/GenBank/DDBJ databases">
        <title>Genomic analysis of the entomopathogenic nematode Steinernema hermaphroditum.</title>
        <authorList>
            <person name="Schwarz E.M."/>
            <person name="Heppert J.K."/>
            <person name="Baniya A."/>
            <person name="Schwartz H.T."/>
            <person name="Tan C.-H."/>
            <person name="Antoshechkin I."/>
            <person name="Sternberg P.W."/>
            <person name="Goodrich-Blair H."/>
            <person name="Dillman A.R."/>
        </authorList>
    </citation>
    <scope>NUCLEOTIDE SEQUENCE</scope>
    <source>
        <strain evidence="2">PS9179</strain>
        <tissue evidence="2">Whole animal</tissue>
    </source>
</reference>
<dbReference type="EMBL" id="JAUCMV010000003">
    <property type="protein sequence ID" value="KAK0413454.1"/>
    <property type="molecule type" value="Genomic_DNA"/>
</dbReference>
<comment type="caution">
    <text evidence="2">The sequence shown here is derived from an EMBL/GenBank/DDBJ whole genome shotgun (WGS) entry which is preliminary data.</text>
</comment>
<name>A0AA39HZ44_9BILA</name>
<dbReference type="SUPFAM" id="SSF81321">
    <property type="entry name" value="Family A G protein-coupled receptor-like"/>
    <property type="match status" value="1"/>
</dbReference>
<dbReference type="InterPro" id="IPR019425">
    <property type="entry name" value="7TM_GPCR_serpentine_rcpt_Srt"/>
</dbReference>
<proteinExistence type="predicted"/>
<evidence type="ECO:0000313" key="3">
    <source>
        <dbReference type="Proteomes" id="UP001175271"/>
    </source>
</evidence>
<evidence type="ECO:0000256" key="1">
    <source>
        <dbReference type="SAM" id="Phobius"/>
    </source>
</evidence>
<feature type="transmembrane region" description="Helical" evidence="1">
    <location>
        <begin position="253"/>
        <end position="276"/>
    </location>
</feature>
<feature type="transmembrane region" description="Helical" evidence="1">
    <location>
        <begin position="94"/>
        <end position="119"/>
    </location>
</feature>
<feature type="transmembrane region" description="Helical" evidence="1">
    <location>
        <begin position="185"/>
        <end position="206"/>
    </location>
</feature>
<feature type="transmembrane region" description="Helical" evidence="1">
    <location>
        <begin position="140"/>
        <end position="165"/>
    </location>
</feature>
<gene>
    <name evidence="2" type="ORF">QR680_006818</name>
</gene>
<feature type="transmembrane region" description="Helical" evidence="1">
    <location>
        <begin position="68"/>
        <end position="88"/>
    </location>
</feature>
<sequence length="306" mass="33931">MLPYCDERGNLTLNPNTPEAGKVIGIVYITVGLVGIPVCAFVFYVFSRPHLFKFHCYKLLTITTATDTINLITCALVAGIASLTGLTYCADKHYWFYLFGYVAVAQWYFYCFSTVVLAFNRMLNFASPRWSDKVFGGKKIWIWIGFEFLYPILGLLVEPTFSVYIPNSGGYIDAEPSNFHIVQNVAKTVFVTTCYAIMLVCLFRLYRISSSSAVSDQIAVSLQTFGVAILGDICAVGYLTATYFPKDSLIGDYIHIIGCATWIAAHVGSGLIYLVANKSVHGTLRKLVKTKIGPVYVTGTRQPSRP</sequence>
<feature type="transmembrane region" description="Helical" evidence="1">
    <location>
        <begin position="218"/>
        <end position="241"/>
    </location>
</feature>
<dbReference type="PANTHER" id="PTHR23021:SF11">
    <property type="entry name" value="SERPENTINE RECEPTOR, CLASS T"/>
    <property type="match status" value="1"/>
</dbReference>
<keyword evidence="3" id="KW-1185">Reference proteome</keyword>
<dbReference type="Proteomes" id="UP001175271">
    <property type="component" value="Unassembled WGS sequence"/>
</dbReference>